<accession>A0AAD4EBN0</accession>
<proteinExistence type="predicted"/>
<reference evidence="1" key="1">
    <citation type="journal article" date="2020" name="New Phytol.">
        <title>Comparative genomics reveals dynamic genome evolution in host specialist ectomycorrhizal fungi.</title>
        <authorList>
            <person name="Lofgren L.A."/>
            <person name="Nguyen N.H."/>
            <person name="Vilgalys R."/>
            <person name="Ruytinx J."/>
            <person name="Liao H.L."/>
            <person name="Branco S."/>
            <person name="Kuo A."/>
            <person name="LaButti K."/>
            <person name="Lipzen A."/>
            <person name="Andreopoulos W."/>
            <person name="Pangilinan J."/>
            <person name="Riley R."/>
            <person name="Hundley H."/>
            <person name="Na H."/>
            <person name="Barry K."/>
            <person name="Grigoriev I.V."/>
            <person name="Stajich J.E."/>
            <person name="Kennedy P.G."/>
        </authorList>
    </citation>
    <scope>NUCLEOTIDE SEQUENCE</scope>
    <source>
        <strain evidence="1">FC203</strain>
    </source>
</reference>
<dbReference type="RefSeq" id="XP_041227574.1">
    <property type="nucleotide sequence ID" value="XM_041370871.1"/>
</dbReference>
<protein>
    <submittedName>
        <fullName evidence="1">Uncharacterized protein</fullName>
    </submittedName>
</protein>
<organism evidence="1 2">
    <name type="scientific">Suillus fuscotomentosus</name>
    <dbReference type="NCBI Taxonomy" id="1912939"/>
    <lineage>
        <taxon>Eukaryota</taxon>
        <taxon>Fungi</taxon>
        <taxon>Dikarya</taxon>
        <taxon>Basidiomycota</taxon>
        <taxon>Agaricomycotina</taxon>
        <taxon>Agaricomycetes</taxon>
        <taxon>Agaricomycetidae</taxon>
        <taxon>Boletales</taxon>
        <taxon>Suillineae</taxon>
        <taxon>Suillaceae</taxon>
        <taxon>Suillus</taxon>
    </lineage>
</organism>
<dbReference type="Proteomes" id="UP001195769">
    <property type="component" value="Unassembled WGS sequence"/>
</dbReference>
<evidence type="ECO:0000313" key="2">
    <source>
        <dbReference type="Proteomes" id="UP001195769"/>
    </source>
</evidence>
<comment type="caution">
    <text evidence="1">The sequence shown here is derived from an EMBL/GenBank/DDBJ whole genome shotgun (WGS) entry which is preliminary data.</text>
</comment>
<keyword evidence="2" id="KW-1185">Reference proteome</keyword>
<name>A0AAD4EBN0_9AGAM</name>
<dbReference type="PROSITE" id="PS51257">
    <property type="entry name" value="PROKAR_LIPOPROTEIN"/>
    <property type="match status" value="1"/>
</dbReference>
<dbReference type="GeneID" id="64665169"/>
<dbReference type="AlphaFoldDB" id="A0AAD4EBN0"/>
<gene>
    <name evidence="1" type="ORF">F5891DRAFT_196272</name>
</gene>
<dbReference type="EMBL" id="JABBWK010000019">
    <property type="protein sequence ID" value="KAG1901999.1"/>
    <property type="molecule type" value="Genomic_DNA"/>
</dbReference>
<evidence type="ECO:0000313" key="1">
    <source>
        <dbReference type="EMBL" id="KAG1901999.1"/>
    </source>
</evidence>
<sequence>MTQLRSVRNVPTLRVLTLLFPNTSVGCHFALPTRPIRHSTAEVTGKVETTHTRIGIKPSRISPRVHELVNHALACGMNSSASLLGGDLRAHYASHKHPDWTVRVYRYRNTEVTAVSGHDEGRNIHVNNFFHRIQHVKWAQFSQRYTPFLEDQTRYFQVVA</sequence>